<comment type="subcellular location">
    <subcellularLocation>
        <location evidence="1">Secreted</location>
    </subcellularLocation>
</comment>
<evidence type="ECO:0000313" key="5">
    <source>
        <dbReference type="EMBL" id="SFK21718.1"/>
    </source>
</evidence>
<dbReference type="PANTHER" id="PTHR12338">
    <property type="entry name" value="AUTOTRANSPORTER"/>
    <property type="match status" value="1"/>
</dbReference>
<evidence type="ECO:0000313" key="6">
    <source>
        <dbReference type="Proteomes" id="UP000198755"/>
    </source>
</evidence>
<dbReference type="Pfam" id="PF05860">
    <property type="entry name" value="TPS"/>
    <property type="match status" value="1"/>
</dbReference>
<accession>A0A1I3XQB7</accession>
<evidence type="ECO:0000256" key="2">
    <source>
        <dbReference type="ARBA" id="ARBA00022525"/>
    </source>
</evidence>
<feature type="domain" description="Filamentous haemagglutinin FhaB/tRNA nuclease CdiA-like TPS" evidence="4">
    <location>
        <begin position="29"/>
        <end position="142"/>
    </location>
</feature>
<dbReference type="EMBL" id="FOSN01000004">
    <property type="protein sequence ID" value="SFK21718.1"/>
    <property type="molecule type" value="Genomic_DNA"/>
</dbReference>
<organism evidence="5 6">
    <name type="scientific">Methylocapsa palsarum</name>
    <dbReference type="NCBI Taxonomy" id="1612308"/>
    <lineage>
        <taxon>Bacteria</taxon>
        <taxon>Pseudomonadati</taxon>
        <taxon>Pseudomonadota</taxon>
        <taxon>Alphaproteobacteria</taxon>
        <taxon>Hyphomicrobiales</taxon>
        <taxon>Beijerinckiaceae</taxon>
        <taxon>Methylocapsa</taxon>
    </lineage>
</organism>
<reference evidence="5 6" key="1">
    <citation type="submission" date="2016-10" db="EMBL/GenBank/DDBJ databases">
        <authorList>
            <person name="de Groot N.N."/>
        </authorList>
    </citation>
    <scope>NUCLEOTIDE SEQUENCE [LARGE SCALE GENOMIC DNA]</scope>
    <source>
        <strain evidence="5 6">NE2</strain>
    </source>
</reference>
<dbReference type="SMART" id="SM00912">
    <property type="entry name" value="Haemagg_act"/>
    <property type="match status" value="1"/>
</dbReference>
<gene>
    <name evidence="5" type="ORF">SAMN05444581_1041</name>
</gene>
<dbReference type="GO" id="GO:0005576">
    <property type="term" value="C:extracellular region"/>
    <property type="evidence" value="ECO:0007669"/>
    <property type="project" value="UniProtKB-SubCell"/>
</dbReference>
<dbReference type="OrthoDB" id="1776524at2"/>
<sequence>MRRSHSRFGAVLLASTALSGVEPVLAGGISILPTGGSVASGSVTISPPSGNTLNIRQSSQGAIVNWQGFSIGQGNTVNIHQPGSSAALLNRVTGSTPSTIAGRLNANGQVYLVNPNGVAITKTGVVRAAGFVASTLGVSNEDFLSGRARLKFKGGGASKAVTNDGVIRVGRGGYAALIGGTVSNSGKILALMGKVGLGSGETATLDFSGNGFLKVAAPTRFNGKEALVSNTGTIKADGGLVVIEAATAREAARNAVNISGLVQARSIGGHSGAIVIGGGAGGAVNVSGRLDASSVSGKGDLGKGGRIAITGREIALRSAAVDVSGGAGGGKVRIGGGPQGTGKLSHAASVRIDSATTIKADATANGEGGSVVVWSDGATSVNGRITARGGASGGAGGAVETSGKTVDFAGLSVDTSAPRGGAGIWLIDPVNLTVGAAAANTISGNLASTNVTLQTTAGGASGPGVQTPGAGDITIASAISWSSPQSLTLDAYHAIAINAPVTIKGAGKLSLNAAADPMIPTLALLSFASGAGVQFTGAPNTGQALTINSQSYTLLYSMSDVLGVNSNLAGHYALAKPLDAAGTTYTQALIAPGG</sequence>
<keyword evidence="6" id="KW-1185">Reference proteome</keyword>
<dbReference type="AlphaFoldDB" id="A0A1I3XQB7"/>
<dbReference type="SUPFAM" id="SSF51126">
    <property type="entry name" value="Pectin lyase-like"/>
    <property type="match status" value="1"/>
</dbReference>
<name>A0A1I3XQB7_9HYPH</name>
<feature type="non-terminal residue" evidence="5">
    <location>
        <position position="594"/>
    </location>
</feature>
<evidence type="ECO:0000256" key="3">
    <source>
        <dbReference type="ARBA" id="ARBA00022729"/>
    </source>
</evidence>
<proteinExistence type="predicted"/>
<keyword evidence="3" id="KW-0732">Signal</keyword>
<protein>
    <submittedName>
        <fullName evidence="5">Filamentous hemagglutinin family N-terminal domain-containing protein</fullName>
    </submittedName>
</protein>
<dbReference type="InterPro" id="IPR050909">
    <property type="entry name" value="Bact_Autotransporter_VF"/>
</dbReference>
<dbReference type="InterPro" id="IPR012334">
    <property type="entry name" value="Pectin_lyas_fold"/>
</dbReference>
<evidence type="ECO:0000259" key="4">
    <source>
        <dbReference type="SMART" id="SM00912"/>
    </source>
</evidence>
<dbReference type="NCBIfam" id="TIGR01901">
    <property type="entry name" value="adhes_NPXG"/>
    <property type="match status" value="1"/>
</dbReference>
<dbReference type="STRING" id="1612308.SAMN05444581_1041"/>
<dbReference type="Proteomes" id="UP000198755">
    <property type="component" value="Unassembled WGS sequence"/>
</dbReference>
<keyword evidence="2" id="KW-0964">Secreted</keyword>
<dbReference type="Gene3D" id="2.160.20.10">
    <property type="entry name" value="Single-stranded right-handed beta-helix, Pectin lyase-like"/>
    <property type="match status" value="1"/>
</dbReference>
<dbReference type="RefSeq" id="WP_139223523.1">
    <property type="nucleotide sequence ID" value="NZ_FOSN01000004.1"/>
</dbReference>
<dbReference type="InterPro" id="IPR008638">
    <property type="entry name" value="FhaB/CdiA-like_TPS"/>
</dbReference>
<dbReference type="PANTHER" id="PTHR12338:SF8">
    <property type="entry name" value="HEME_HEMOPEXIN-BINDING PROTEIN"/>
    <property type="match status" value="1"/>
</dbReference>
<dbReference type="InterPro" id="IPR011050">
    <property type="entry name" value="Pectin_lyase_fold/virulence"/>
</dbReference>
<evidence type="ECO:0000256" key="1">
    <source>
        <dbReference type="ARBA" id="ARBA00004613"/>
    </source>
</evidence>